<dbReference type="InterPro" id="IPR001387">
    <property type="entry name" value="Cro/C1-type_HTH"/>
</dbReference>
<dbReference type="CDD" id="cd00093">
    <property type="entry name" value="HTH_XRE"/>
    <property type="match status" value="1"/>
</dbReference>
<name>A0A9W6FDV8_9FIRM</name>
<gene>
    <name evidence="3" type="ORF">Selli1_35710</name>
</gene>
<dbReference type="SUPFAM" id="SSF47413">
    <property type="entry name" value="lambda repressor-like DNA-binding domains"/>
    <property type="match status" value="1"/>
</dbReference>
<keyword evidence="4" id="KW-1185">Reference proteome</keyword>
<dbReference type="EMBL" id="BSBO01000089">
    <property type="protein sequence ID" value="GLG06397.1"/>
    <property type="molecule type" value="Genomic_DNA"/>
</dbReference>
<dbReference type="PANTHER" id="PTHR46558">
    <property type="entry name" value="TRACRIPTIONAL REGULATORY PROTEIN-RELATED-RELATED"/>
    <property type="match status" value="1"/>
</dbReference>
<evidence type="ECO:0000313" key="3">
    <source>
        <dbReference type="EMBL" id="GLG06397.1"/>
    </source>
</evidence>
<evidence type="ECO:0000313" key="4">
    <source>
        <dbReference type="Proteomes" id="UP001145145"/>
    </source>
</evidence>
<evidence type="ECO:0000256" key="1">
    <source>
        <dbReference type="ARBA" id="ARBA00023125"/>
    </source>
</evidence>
<reference evidence="3 4" key="1">
    <citation type="journal article" date="2023" name="Int. J. Syst. Evol. Microbiol.">
        <title>Sellimonas catena sp. nov., isolated from human faeces.</title>
        <authorList>
            <person name="Hisatomi A."/>
            <person name="Ohkuma M."/>
            <person name="Sakamoto M."/>
        </authorList>
    </citation>
    <scope>NUCLEOTIDE SEQUENCE [LARGE SCALE GENOMIC DNA]</scope>
    <source>
        <strain evidence="3 4">12EGH17</strain>
    </source>
</reference>
<protein>
    <recommendedName>
        <fullName evidence="2">HTH cro/C1-type domain-containing protein</fullName>
    </recommendedName>
</protein>
<dbReference type="InterPro" id="IPR010982">
    <property type="entry name" value="Lambda_DNA-bd_dom_sf"/>
</dbReference>
<organism evidence="3 4">
    <name type="scientific">Sellimonas catena</name>
    <dbReference type="NCBI Taxonomy" id="2994035"/>
    <lineage>
        <taxon>Bacteria</taxon>
        <taxon>Bacillati</taxon>
        <taxon>Bacillota</taxon>
        <taxon>Clostridia</taxon>
        <taxon>Lachnospirales</taxon>
        <taxon>Lachnospiraceae</taxon>
        <taxon>Sellimonas</taxon>
    </lineage>
</organism>
<feature type="domain" description="HTH cro/C1-type" evidence="2">
    <location>
        <begin position="10"/>
        <end position="41"/>
    </location>
</feature>
<sequence length="48" mass="5299">MNELNIAKTLVLKRKEKGITQEELAAYIGVSKASVSKWETGVSQTKGY</sequence>
<comment type="caution">
    <text evidence="3">The sequence shown here is derived from an EMBL/GenBank/DDBJ whole genome shotgun (WGS) entry which is preliminary data.</text>
</comment>
<dbReference type="Proteomes" id="UP001145145">
    <property type="component" value="Unassembled WGS sequence"/>
</dbReference>
<proteinExistence type="predicted"/>
<dbReference type="Pfam" id="PF01381">
    <property type="entry name" value="HTH_3"/>
    <property type="match status" value="1"/>
</dbReference>
<dbReference type="GO" id="GO:0003677">
    <property type="term" value="F:DNA binding"/>
    <property type="evidence" value="ECO:0007669"/>
    <property type="project" value="UniProtKB-KW"/>
</dbReference>
<keyword evidence="1" id="KW-0238">DNA-binding</keyword>
<accession>A0A9W6FDV8</accession>
<dbReference type="Gene3D" id="1.10.260.40">
    <property type="entry name" value="lambda repressor-like DNA-binding domains"/>
    <property type="match status" value="1"/>
</dbReference>
<evidence type="ECO:0000259" key="2">
    <source>
        <dbReference type="PROSITE" id="PS50943"/>
    </source>
</evidence>
<dbReference type="AlphaFoldDB" id="A0A9W6FDV8"/>
<dbReference type="PROSITE" id="PS50943">
    <property type="entry name" value="HTH_CROC1"/>
    <property type="match status" value="1"/>
</dbReference>
<dbReference type="PANTHER" id="PTHR46558:SF11">
    <property type="entry name" value="HTH-TYPE TRANSCRIPTIONAL REGULATOR XRE"/>
    <property type="match status" value="1"/>
</dbReference>